<feature type="domain" description="TOG" evidence="15">
    <location>
        <begin position="314"/>
        <end position="547"/>
    </location>
</feature>
<feature type="region of interest" description="Disordered" evidence="14">
    <location>
        <begin position="610"/>
        <end position="683"/>
    </location>
</feature>
<evidence type="ECO:0000256" key="13">
    <source>
        <dbReference type="SAM" id="Coils"/>
    </source>
</evidence>
<feature type="compositionally biased region" description="Low complexity" evidence="14">
    <location>
        <begin position="669"/>
        <end position="682"/>
    </location>
</feature>
<name>A0ABM3E2T0_SALSA</name>
<dbReference type="RefSeq" id="XP_045565366.1">
    <property type="nucleotide sequence ID" value="XM_045709410.1"/>
</dbReference>
<dbReference type="GeneID" id="106588737"/>
<feature type="compositionally biased region" description="Acidic residues" evidence="14">
    <location>
        <begin position="1224"/>
        <end position="1236"/>
    </location>
</feature>
<keyword evidence="13" id="KW-0175">Coiled coil</keyword>
<dbReference type="Proteomes" id="UP001652741">
    <property type="component" value="Chromosome ssa27"/>
</dbReference>
<evidence type="ECO:0000313" key="17">
    <source>
        <dbReference type="RefSeq" id="XP_045565366.1"/>
    </source>
</evidence>
<dbReference type="InterPro" id="IPR011989">
    <property type="entry name" value="ARM-like"/>
</dbReference>
<evidence type="ECO:0000256" key="11">
    <source>
        <dbReference type="ARBA" id="ARBA00023328"/>
    </source>
</evidence>
<evidence type="ECO:0000256" key="9">
    <source>
        <dbReference type="ARBA" id="ARBA00023212"/>
    </source>
</evidence>
<comment type="subcellular location">
    <subcellularLocation>
        <location evidence="3">Chromosome</location>
        <location evidence="3">Centromere</location>
        <location evidence="3">Kinetochore</location>
    </subcellularLocation>
    <subcellularLocation>
        <location evidence="1">Cytoplasm</location>
        <location evidence="1">Cytoskeleton</location>
        <location evidence="1">Microtubule organizing center</location>
        <location evidence="1">Centrosome</location>
    </subcellularLocation>
    <subcellularLocation>
        <location evidence="2">Golgi apparatus</location>
        <location evidence="2">trans-Golgi network</location>
    </subcellularLocation>
</comment>
<dbReference type="Pfam" id="PF21041">
    <property type="entry name" value="XMAP215_CLASP_TOG"/>
    <property type="match status" value="1"/>
</dbReference>
<feature type="compositionally biased region" description="Polar residues" evidence="14">
    <location>
        <begin position="1085"/>
        <end position="1097"/>
    </location>
</feature>
<dbReference type="InterPro" id="IPR016024">
    <property type="entry name" value="ARM-type_fold"/>
</dbReference>
<dbReference type="Pfam" id="PF12348">
    <property type="entry name" value="CLASP_N"/>
    <property type="match status" value="1"/>
</dbReference>
<protein>
    <submittedName>
        <fullName evidence="17">CLIP-associating protein 2 isoform X36</fullName>
    </submittedName>
</protein>
<feature type="compositionally biased region" description="Basic and acidic residues" evidence="14">
    <location>
        <begin position="1157"/>
        <end position="1171"/>
    </location>
</feature>
<feature type="region of interest" description="Disordered" evidence="14">
    <location>
        <begin position="262"/>
        <end position="292"/>
    </location>
</feature>
<organism evidence="16 17">
    <name type="scientific">Salmo salar</name>
    <name type="common">Atlantic salmon</name>
    <dbReference type="NCBI Taxonomy" id="8030"/>
    <lineage>
        <taxon>Eukaryota</taxon>
        <taxon>Metazoa</taxon>
        <taxon>Chordata</taxon>
        <taxon>Craniata</taxon>
        <taxon>Vertebrata</taxon>
        <taxon>Euteleostomi</taxon>
        <taxon>Actinopterygii</taxon>
        <taxon>Neopterygii</taxon>
        <taxon>Teleostei</taxon>
        <taxon>Protacanthopterygii</taxon>
        <taxon>Salmoniformes</taxon>
        <taxon>Salmonidae</taxon>
        <taxon>Salmoninae</taxon>
        <taxon>Salmo</taxon>
    </lineage>
</organism>
<keyword evidence="16" id="KW-1185">Reference proteome</keyword>
<feature type="region of interest" description="Disordered" evidence="14">
    <location>
        <begin position="1085"/>
        <end position="1132"/>
    </location>
</feature>
<dbReference type="SMART" id="SM01349">
    <property type="entry name" value="TOG"/>
    <property type="match status" value="3"/>
</dbReference>
<evidence type="ECO:0000256" key="10">
    <source>
        <dbReference type="ARBA" id="ARBA00023306"/>
    </source>
</evidence>
<keyword evidence="4" id="KW-0158">Chromosome</keyword>
<evidence type="ECO:0000256" key="14">
    <source>
        <dbReference type="SAM" id="MobiDB-lite"/>
    </source>
</evidence>
<keyword evidence="8" id="KW-0333">Golgi apparatus</keyword>
<evidence type="ECO:0000256" key="6">
    <source>
        <dbReference type="ARBA" id="ARBA00022737"/>
    </source>
</evidence>
<evidence type="ECO:0000256" key="12">
    <source>
        <dbReference type="PROSITE-ProRule" id="PRU00103"/>
    </source>
</evidence>
<sequence length="1475" mass="162305">MEEHDNMDYFYQQVLQKDVTRRLQVGQDLIDYLNDPQRSSDVEQDKPRLDKTVDELTGWVNSSNYKVALLGIDIAGAFVDRLGERFRGYLGTVVPALVDRLGDSKDQVREQSQTVILRCMEVTASPMYVWERLLPGFKHKNFRSREGVCLVLCATLNTYGAQPLSLSKIVPYLCSLTGDQNPQVREAATASLVDVYRHIGERVRADLGKRGLPATRLQTIYGRFDEALNSGNMALSPSHDHSFEDDVDSTDGNRAQAAFKVPKIPKKPAESSTARRPSATGPKIGGASKDGAGGIDEEDFIKAFTDVPTVQIYSSRDLEDNLNKIREICSDDKHDWDQRAAAMKKIRSLIVAGATEYECFFQHLRLLDGAFKLSAKDLRSQVVREACITVAHLSTVLGNKFDHGAEGILPVLFNLIPNCAKVMATSGVSAIRFIIRHTHVPRLIPLITSNCTCKSVAVRRKCFDFLDLLLQEWQTQTLERHTAVMVASIKKGIADADAEARVEARKAYWGLRNHFPGEADTLFNSLEPSYQRSLQSSLRNAGSVASLPQSDRSSSSSQESLNRPLSSKWSAVPGRVPAGHKGGASPGSLQRSRSDVDVNAATVAKQRHIGQVGAGRLTPGSYSSLDDASDKMDGARSVNGRLRTKQPLTTATSVSQVDSRGRTRTKMVSQSQPGSRSGSPGRVLTSTALSTLGSGAQRVLAGTGGRRSRIPRSQGCSRDSSPTRLSVAPSSISSIYNGASRGGSGYSISQSSRLSSSVSAMRILNTGSDVEEALADALLLGDMRSKKKPARRRYENYGMYSDDDANSDASSACSERSYSSRNGGAIPTYMRQTEDVAEVLNRCASANWSERKEGLLGLQALLKNQRTLSRVELKRLCEIFTRMFADPHSKRESGSRVYGTAESGISSASFKRVFSMFLETLVDFVLVHREDLQDWLFVLLTQLLKKMGADLLGSVQAKVQRALDITRESFPNDLQFTILMRFTVDQTQTPNLKVKVAVLKYIETLTLQMEPQDFVNSSETRLAVSRIITWTTEPKSSDVRKAAQSVLISLFQLNTPEFTMLLAALPKTFQDGATKLLQNHLRNTGNAAQAPTGSPLTRHTPRSPASWSSPLTSPTNTSQNTSSPSAFDYDTENMNSEDIYSSLRGVTEAIQNFSVRSQEDMNEPVRRREGEEGGSAGADQVDGGRTALDNKTSLLNTPLLSSSPRGSRDPFTDSPFKHSVIDTSLDESDQQTDDSSIDQSELVSELLKELSNHNERVEERKAALCELLKLIRENTLQVSWDEHFKTILLLLLETLGDREHVIRALALRVLREILSRQPWRFKNYAELTIMKALEAHKDPHKEVVRAAEETAAMLASSISPDQCIKVLCPIIQSADYPINLAAIKMQTKVIERVPHEGLVSMLPEIVPGLIQGYDNSESSVRKACVFCLVALYAVIGEELKPHLNQLSGSKLKLLNLYIKRAQSGSSGGEPPADSL</sequence>
<dbReference type="InterPro" id="IPR057546">
    <property type="entry name" value="HEAT_GCN1"/>
</dbReference>
<feature type="region of interest" description="Disordered" evidence="14">
    <location>
        <begin position="1153"/>
        <end position="1238"/>
    </location>
</feature>
<keyword evidence="10" id="KW-0131">Cell cycle</keyword>
<feature type="compositionally biased region" description="Polar residues" evidence="14">
    <location>
        <begin position="714"/>
        <end position="728"/>
    </location>
</feature>
<feature type="domain" description="TOG" evidence="15">
    <location>
        <begin position="1224"/>
        <end position="1471"/>
    </location>
</feature>
<keyword evidence="6" id="KW-0677">Repeat</keyword>
<keyword evidence="11" id="KW-0137">Centromere</keyword>
<dbReference type="InterPro" id="IPR048491">
    <property type="entry name" value="XMAP215_CLASP_TOG"/>
</dbReference>
<dbReference type="Gene3D" id="1.25.10.10">
    <property type="entry name" value="Leucine-rich Repeat Variant"/>
    <property type="match status" value="4"/>
</dbReference>
<feature type="region of interest" description="Disordered" evidence="14">
    <location>
        <begin position="698"/>
        <end position="728"/>
    </location>
</feature>
<keyword evidence="5" id="KW-0963">Cytoplasm</keyword>
<evidence type="ECO:0000259" key="15">
    <source>
        <dbReference type="SMART" id="SM01349"/>
    </source>
</evidence>
<dbReference type="PANTHER" id="PTHR21567:SF30">
    <property type="entry name" value="CLIP-ASSOCIATING PROTEIN 2"/>
    <property type="match status" value="1"/>
</dbReference>
<keyword evidence="7" id="KW-0995">Kinetochore</keyword>
<evidence type="ECO:0000256" key="7">
    <source>
        <dbReference type="ARBA" id="ARBA00022838"/>
    </source>
</evidence>
<feature type="domain" description="TOG" evidence="15">
    <location>
        <begin position="8"/>
        <end position="233"/>
    </location>
</feature>
<feature type="compositionally biased region" description="Low complexity" evidence="14">
    <location>
        <begin position="807"/>
        <end position="820"/>
    </location>
</feature>
<feature type="compositionally biased region" description="Basic and acidic residues" evidence="14">
    <location>
        <begin position="1206"/>
        <end position="1220"/>
    </location>
</feature>
<feature type="region of interest" description="Disordered" evidence="14">
    <location>
        <begin position="541"/>
        <end position="597"/>
    </location>
</feature>
<dbReference type="PANTHER" id="PTHR21567">
    <property type="entry name" value="CLASP"/>
    <property type="match status" value="1"/>
</dbReference>
<feature type="region of interest" description="Disordered" evidence="14">
    <location>
        <begin position="798"/>
        <end position="820"/>
    </location>
</feature>
<keyword evidence="9" id="KW-0206">Cytoskeleton</keyword>
<dbReference type="InterPro" id="IPR021133">
    <property type="entry name" value="HEAT_type_2"/>
</dbReference>
<dbReference type="InterPro" id="IPR024395">
    <property type="entry name" value="CLASP_N_dom"/>
</dbReference>
<proteinExistence type="predicted"/>
<dbReference type="PROSITE" id="PS50077">
    <property type="entry name" value="HEAT_REPEAT"/>
    <property type="match status" value="1"/>
</dbReference>
<feature type="coiled-coil region" evidence="13">
    <location>
        <begin position="1240"/>
        <end position="1274"/>
    </location>
</feature>
<evidence type="ECO:0000256" key="4">
    <source>
        <dbReference type="ARBA" id="ARBA00022454"/>
    </source>
</evidence>
<feature type="compositionally biased region" description="Polar residues" evidence="14">
    <location>
        <begin position="646"/>
        <end position="658"/>
    </location>
</feature>
<feature type="compositionally biased region" description="Low complexity" evidence="14">
    <location>
        <begin position="1192"/>
        <end position="1204"/>
    </location>
</feature>
<feature type="compositionally biased region" description="Low complexity" evidence="14">
    <location>
        <begin position="1106"/>
        <end position="1125"/>
    </location>
</feature>
<accession>A0ABM3E2T0</accession>
<reference evidence="17" key="1">
    <citation type="submission" date="2025-08" db="UniProtKB">
        <authorList>
            <consortium name="RefSeq"/>
        </authorList>
    </citation>
    <scope>IDENTIFICATION</scope>
</reference>
<feature type="compositionally biased region" description="Low complexity" evidence="14">
    <location>
        <begin position="546"/>
        <end position="567"/>
    </location>
</feature>
<evidence type="ECO:0000256" key="3">
    <source>
        <dbReference type="ARBA" id="ARBA00004629"/>
    </source>
</evidence>
<evidence type="ECO:0000313" key="16">
    <source>
        <dbReference type="Proteomes" id="UP001652741"/>
    </source>
</evidence>
<dbReference type="SUPFAM" id="SSF48371">
    <property type="entry name" value="ARM repeat"/>
    <property type="match status" value="2"/>
</dbReference>
<dbReference type="Pfam" id="PF23271">
    <property type="entry name" value="HEAT_GCN1"/>
    <property type="match status" value="1"/>
</dbReference>
<evidence type="ECO:0000256" key="1">
    <source>
        <dbReference type="ARBA" id="ARBA00004300"/>
    </source>
</evidence>
<evidence type="ECO:0000256" key="2">
    <source>
        <dbReference type="ARBA" id="ARBA00004601"/>
    </source>
</evidence>
<dbReference type="InterPro" id="IPR034085">
    <property type="entry name" value="TOG"/>
</dbReference>
<gene>
    <name evidence="17" type="primary">clasp2</name>
</gene>
<feature type="repeat" description="HEAT" evidence="12">
    <location>
        <begin position="169"/>
        <end position="207"/>
    </location>
</feature>
<evidence type="ECO:0000256" key="8">
    <source>
        <dbReference type="ARBA" id="ARBA00023034"/>
    </source>
</evidence>
<evidence type="ECO:0000256" key="5">
    <source>
        <dbReference type="ARBA" id="ARBA00022490"/>
    </source>
</evidence>